<evidence type="ECO:0000313" key="3">
    <source>
        <dbReference type="Proteomes" id="UP000288669"/>
    </source>
</evidence>
<evidence type="ECO:0000259" key="1">
    <source>
        <dbReference type="Pfam" id="PF00535"/>
    </source>
</evidence>
<dbReference type="GO" id="GO:0016758">
    <property type="term" value="F:hexosyltransferase activity"/>
    <property type="evidence" value="ECO:0007669"/>
    <property type="project" value="UniProtKB-ARBA"/>
</dbReference>
<dbReference type="SUPFAM" id="SSF53448">
    <property type="entry name" value="Nucleotide-diphospho-sugar transferases"/>
    <property type="match status" value="1"/>
</dbReference>
<gene>
    <name evidence="2" type="ORF">CBF30_01200</name>
</gene>
<dbReference type="EMBL" id="NGJZ01000001">
    <property type="protein sequence ID" value="RSU07884.1"/>
    <property type="molecule type" value="Genomic_DNA"/>
</dbReference>
<keyword evidence="3" id="KW-1185">Reference proteome</keyword>
<proteinExistence type="predicted"/>
<dbReference type="Gene3D" id="3.90.550.10">
    <property type="entry name" value="Spore Coat Polysaccharide Biosynthesis Protein SpsA, Chain A"/>
    <property type="match status" value="1"/>
</dbReference>
<protein>
    <submittedName>
        <fullName evidence="2">Alpha-L-Rha alpha-1,3-L-rhamnosyltransferase</fullName>
    </submittedName>
</protein>
<dbReference type="InterPro" id="IPR001173">
    <property type="entry name" value="Glyco_trans_2-like"/>
</dbReference>
<evidence type="ECO:0000313" key="2">
    <source>
        <dbReference type="EMBL" id="RSU07884.1"/>
    </source>
</evidence>
<dbReference type="Proteomes" id="UP000288669">
    <property type="component" value="Unassembled WGS sequence"/>
</dbReference>
<feature type="domain" description="Glycosyltransferase 2-like" evidence="1">
    <location>
        <begin position="12"/>
        <end position="139"/>
    </location>
</feature>
<name>A0A430AIS1_9ENTE</name>
<dbReference type="AlphaFoldDB" id="A0A430AIS1"/>
<sequence>MGVEVVLTKRISVCMATYNGEDYVDQQIKSILPQLSKGDELIISDDGSSDATLRIIKRIQQVEPGIKLIKNVGSGVIQNFETAIKYAQNELIFLADQDDIWHPEKVEIMKNYFEDYPDKQVLMSDLIVMDASGNEIMPSYYQFRKCKTGFLKNLFRSSYIGCAMVFRSEFKKEILPIPKTVPMHDMWIGLLADKKHQVLMIPEKLVFYRRHEKNVSEIKTKASFWQQIKWRVTITYLLIKRMHVKY</sequence>
<accession>A0A430AIS1</accession>
<dbReference type="PANTHER" id="PTHR22916:SF3">
    <property type="entry name" value="UDP-GLCNAC:BETAGAL BETA-1,3-N-ACETYLGLUCOSAMINYLTRANSFERASE-LIKE PROTEIN 1"/>
    <property type="match status" value="1"/>
</dbReference>
<dbReference type="CDD" id="cd04196">
    <property type="entry name" value="GT_2_like_d"/>
    <property type="match status" value="1"/>
</dbReference>
<keyword evidence="2" id="KW-0808">Transferase</keyword>
<comment type="caution">
    <text evidence="2">The sequence shown here is derived from an EMBL/GenBank/DDBJ whole genome shotgun (WGS) entry which is preliminary data.</text>
</comment>
<dbReference type="OrthoDB" id="9802649at2"/>
<dbReference type="Pfam" id="PF00535">
    <property type="entry name" value="Glycos_transf_2"/>
    <property type="match status" value="1"/>
</dbReference>
<organism evidence="2 3">
    <name type="scientific">Vagococcus entomophilus</name>
    <dbReference type="NCBI Taxonomy" id="1160095"/>
    <lineage>
        <taxon>Bacteria</taxon>
        <taxon>Bacillati</taxon>
        <taxon>Bacillota</taxon>
        <taxon>Bacilli</taxon>
        <taxon>Lactobacillales</taxon>
        <taxon>Enterococcaceae</taxon>
        <taxon>Vagococcus</taxon>
    </lineage>
</organism>
<dbReference type="PANTHER" id="PTHR22916">
    <property type="entry name" value="GLYCOSYLTRANSFERASE"/>
    <property type="match status" value="1"/>
</dbReference>
<reference evidence="2 3" key="1">
    <citation type="submission" date="2017-05" db="EMBL/GenBank/DDBJ databases">
        <title>Vagococcus spp. assemblies.</title>
        <authorList>
            <person name="Gulvik C.A."/>
        </authorList>
    </citation>
    <scope>NUCLEOTIDE SEQUENCE [LARGE SCALE GENOMIC DNA]</scope>
    <source>
        <strain evidence="2 3">DSM 24756</strain>
    </source>
</reference>
<dbReference type="InterPro" id="IPR029044">
    <property type="entry name" value="Nucleotide-diphossugar_trans"/>
</dbReference>